<dbReference type="NCBIfam" id="TIGR00222">
    <property type="entry name" value="panB"/>
    <property type="match status" value="1"/>
</dbReference>
<feature type="binding site" evidence="7 10">
    <location>
        <position position="45"/>
    </location>
    <ligand>
        <name>Mg(2+)</name>
        <dbReference type="ChEBI" id="CHEBI:18420"/>
    </ligand>
</feature>
<dbReference type="Proteomes" id="UP000559404">
    <property type="component" value="Unassembled WGS sequence"/>
</dbReference>
<dbReference type="InterPro" id="IPR040442">
    <property type="entry name" value="Pyrv_kinase-like_dom_sf"/>
</dbReference>
<keyword evidence="11" id="KW-0489">Methyltransferase</keyword>
<dbReference type="EMBL" id="JACEON010000019">
    <property type="protein sequence ID" value="MBA4613456.1"/>
    <property type="molecule type" value="Genomic_DNA"/>
</dbReference>
<keyword evidence="7 10" id="KW-0479">Metal-binding</keyword>
<dbReference type="EC" id="2.1.2.11" evidence="7"/>
<dbReference type="GO" id="GO:0032259">
    <property type="term" value="P:methylation"/>
    <property type="evidence" value="ECO:0007669"/>
    <property type="project" value="UniProtKB-KW"/>
</dbReference>
<dbReference type="SUPFAM" id="SSF51621">
    <property type="entry name" value="Phosphoenolpyruvate/pyruvate domain"/>
    <property type="match status" value="1"/>
</dbReference>
<feature type="binding site" evidence="7 9">
    <location>
        <begin position="45"/>
        <end position="46"/>
    </location>
    <ligand>
        <name>3-methyl-2-oxobutanoate</name>
        <dbReference type="ChEBI" id="CHEBI:11851"/>
    </ligand>
</feature>
<dbReference type="AlphaFoldDB" id="A0A838XYC9"/>
<evidence type="ECO:0000256" key="8">
    <source>
        <dbReference type="PIRSR" id="PIRSR000388-1"/>
    </source>
</evidence>
<feature type="binding site" evidence="7 9">
    <location>
        <position position="89"/>
    </location>
    <ligand>
        <name>3-methyl-2-oxobutanoate</name>
        <dbReference type="ChEBI" id="CHEBI:11851"/>
    </ligand>
</feature>
<dbReference type="RefSeq" id="WP_181761651.1">
    <property type="nucleotide sequence ID" value="NZ_BMCR01000007.1"/>
</dbReference>
<comment type="subcellular location">
    <subcellularLocation>
        <location evidence="7">Cytoplasm</location>
    </subcellularLocation>
</comment>
<evidence type="ECO:0000256" key="9">
    <source>
        <dbReference type="PIRSR" id="PIRSR000388-2"/>
    </source>
</evidence>
<dbReference type="FunFam" id="3.20.20.60:FF:000003">
    <property type="entry name" value="3-methyl-2-oxobutanoate hydroxymethyltransferase"/>
    <property type="match status" value="1"/>
</dbReference>
<sequence>MPQISLATLDRLKAKGKRFAMLTAYDAGFAGLMGEAGVASVLVGDSLGMVVQGAGSTAAVTMEDMVYHTGCVARGVAAGEGDVPLIVADMPLGSYYTPEDAARNAARLLGAGANVVKLEGGAWLADTVRFLTERGLPVCAHLGLTPQTADMLGGYKVQGRDAAAAKRIVDDSLALDAAGARLLLLECVPDAVGAAVREGARVPVIGIGAGPGTDGQVLVLHDMLNVTRGRKARFVKNYMAGRDSVAAAFRAFAEEVESGAYPAPEHCYG</sequence>
<dbReference type="HAMAP" id="MF_00156">
    <property type="entry name" value="PanB"/>
    <property type="match status" value="1"/>
</dbReference>
<dbReference type="PANTHER" id="PTHR20881">
    <property type="entry name" value="3-METHYL-2-OXOBUTANOATE HYDROXYMETHYLTRANSFERASE"/>
    <property type="match status" value="1"/>
</dbReference>
<comment type="catalytic activity">
    <reaction evidence="7">
        <text>(6R)-5,10-methylene-5,6,7,8-tetrahydrofolate + 3-methyl-2-oxobutanoate + H2O = 2-dehydropantoate + (6S)-5,6,7,8-tetrahydrofolate</text>
        <dbReference type="Rhea" id="RHEA:11824"/>
        <dbReference type="ChEBI" id="CHEBI:11561"/>
        <dbReference type="ChEBI" id="CHEBI:11851"/>
        <dbReference type="ChEBI" id="CHEBI:15377"/>
        <dbReference type="ChEBI" id="CHEBI:15636"/>
        <dbReference type="ChEBI" id="CHEBI:57453"/>
        <dbReference type="EC" id="2.1.2.11"/>
    </reaction>
</comment>
<dbReference type="CDD" id="cd06557">
    <property type="entry name" value="KPHMT-like"/>
    <property type="match status" value="1"/>
</dbReference>
<evidence type="ECO:0000256" key="6">
    <source>
        <dbReference type="ARBA" id="ARBA00056497"/>
    </source>
</evidence>
<dbReference type="PANTHER" id="PTHR20881:SF0">
    <property type="entry name" value="3-METHYL-2-OXOBUTANOATE HYDROXYMETHYLTRANSFERASE"/>
    <property type="match status" value="1"/>
</dbReference>
<dbReference type="GO" id="GO:0005737">
    <property type="term" value="C:cytoplasm"/>
    <property type="evidence" value="ECO:0007669"/>
    <property type="project" value="UniProtKB-SubCell"/>
</dbReference>
<comment type="caution">
    <text evidence="11">The sequence shown here is derived from an EMBL/GenBank/DDBJ whole genome shotgun (WGS) entry which is preliminary data.</text>
</comment>
<comment type="similarity">
    <text evidence="2 7">Belongs to the PanB family.</text>
</comment>
<keyword evidence="7 10" id="KW-0460">Magnesium</keyword>
<feature type="active site" description="Proton acceptor" evidence="7 8">
    <location>
        <position position="186"/>
    </location>
</feature>
<evidence type="ECO:0000256" key="7">
    <source>
        <dbReference type="HAMAP-Rule" id="MF_00156"/>
    </source>
</evidence>
<reference evidence="11 12" key="1">
    <citation type="submission" date="2020-07" db="EMBL/GenBank/DDBJ databases">
        <authorList>
            <person name="Li M."/>
        </authorList>
    </citation>
    <scope>NUCLEOTIDE SEQUENCE [LARGE SCALE GENOMIC DNA]</scope>
    <source>
        <strain evidence="11 12">DSM 23284</strain>
    </source>
</reference>
<evidence type="ECO:0000256" key="3">
    <source>
        <dbReference type="ARBA" id="ARBA00011424"/>
    </source>
</evidence>
<dbReference type="PIRSF" id="PIRSF000388">
    <property type="entry name" value="Pantoate_hydroxy_MeTrfase"/>
    <property type="match status" value="1"/>
</dbReference>
<evidence type="ECO:0000256" key="1">
    <source>
        <dbReference type="ARBA" id="ARBA00005033"/>
    </source>
</evidence>
<dbReference type="GO" id="GO:0003864">
    <property type="term" value="F:3-methyl-2-oxobutanoate hydroxymethyltransferase activity"/>
    <property type="evidence" value="ECO:0007669"/>
    <property type="project" value="UniProtKB-UniRule"/>
</dbReference>
<keyword evidence="4 7" id="KW-0566">Pantothenate biosynthesis</keyword>
<evidence type="ECO:0000256" key="4">
    <source>
        <dbReference type="ARBA" id="ARBA00022655"/>
    </source>
</evidence>
<dbReference type="Gene3D" id="3.20.20.60">
    <property type="entry name" value="Phosphoenolpyruvate-binding domains"/>
    <property type="match status" value="1"/>
</dbReference>
<dbReference type="InterPro" id="IPR015813">
    <property type="entry name" value="Pyrv/PenolPyrv_kinase-like_dom"/>
</dbReference>
<comment type="function">
    <text evidence="6 7">Catalyzes the reversible reaction in which hydroxymethyl group from 5,10-methylenetetrahydrofolate is transferred onto alpha-ketoisovalerate to form ketopantoate.</text>
</comment>
<keyword evidence="7" id="KW-0963">Cytoplasm</keyword>
<comment type="pathway">
    <text evidence="1 7">Cofactor biosynthesis; (R)-pantothenate biosynthesis; (R)-pantoate from 3-methyl-2-oxobutanoate: step 1/2.</text>
</comment>
<proteinExistence type="inferred from homology"/>
<evidence type="ECO:0000256" key="2">
    <source>
        <dbReference type="ARBA" id="ARBA00008676"/>
    </source>
</evidence>
<feature type="binding site" evidence="7 10">
    <location>
        <position position="89"/>
    </location>
    <ligand>
        <name>Mg(2+)</name>
        <dbReference type="ChEBI" id="CHEBI:18420"/>
    </ligand>
</feature>
<dbReference type="Pfam" id="PF02548">
    <property type="entry name" value="Pantoate_transf"/>
    <property type="match status" value="1"/>
</dbReference>
<feature type="binding site" evidence="7 10">
    <location>
        <position position="119"/>
    </location>
    <ligand>
        <name>Mg(2+)</name>
        <dbReference type="ChEBI" id="CHEBI:18420"/>
    </ligand>
</feature>
<keyword evidence="12" id="KW-1185">Reference proteome</keyword>
<dbReference type="GO" id="GO:0015940">
    <property type="term" value="P:pantothenate biosynthetic process"/>
    <property type="evidence" value="ECO:0007669"/>
    <property type="project" value="UniProtKB-UniRule"/>
</dbReference>
<dbReference type="InterPro" id="IPR003700">
    <property type="entry name" value="Pantoate_hydroxy_MeTrfase"/>
</dbReference>
<evidence type="ECO:0000256" key="10">
    <source>
        <dbReference type="PIRSR" id="PIRSR000388-3"/>
    </source>
</evidence>
<organism evidence="11 12">
    <name type="scientific">Stappia taiwanensis</name>
    <dbReference type="NCBI Taxonomy" id="992267"/>
    <lineage>
        <taxon>Bacteria</taxon>
        <taxon>Pseudomonadati</taxon>
        <taxon>Pseudomonadota</taxon>
        <taxon>Alphaproteobacteria</taxon>
        <taxon>Hyphomicrobiales</taxon>
        <taxon>Stappiaceae</taxon>
        <taxon>Stappia</taxon>
    </lineage>
</organism>
<dbReference type="GO" id="GO:0008168">
    <property type="term" value="F:methyltransferase activity"/>
    <property type="evidence" value="ECO:0007669"/>
    <property type="project" value="UniProtKB-KW"/>
</dbReference>
<evidence type="ECO:0000256" key="5">
    <source>
        <dbReference type="ARBA" id="ARBA00022679"/>
    </source>
</evidence>
<dbReference type="NCBIfam" id="NF001452">
    <property type="entry name" value="PRK00311.1"/>
    <property type="match status" value="1"/>
</dbReference>
<protein>
    <recommendedName>
        <fullName evidence="7">3-methyl-2-oxobutanoate hydroxymethyltransferase</fullName>
        <ecNumber evidence="7">2.1.2.11</ecNumber>
    </recommendedName>
    <alternativeName>
        <fullName evidence="7">Ketopantoate hydroxymethyltransferase</fullName>
        <shortName evidence="7">KPHMT</shortName>
    </alternativeName>
</protein>
<evidence type="ECO:0000313" key="12">
    <source>
        <dbReference type="Proteomes" id="UP000559404"/>
    </source>
</evidence>
<reference evidence="11 12" key="2">
    <citation type="submission" date="2020-08" db="EMBL/GenBank/DDBJ databases">
        <title>Stappia taiwanensis sp. nov., isolated from a coastal thermal spring.</title>
        <authorList>
            <person name="Kampfer P."/>
        </authorList>
    </citation>
    <scope>NUCLEOTIDE SEQUENCE [LARGE SCALE GENOMIC DNA]</scope>
    <source>
        <strain evidence="11 12">DSM 23284</strain>
    </source>
</reference>
<dbReference type="GO" id="GO:0000287">
    <property type="term" value="F:magnesium ion binding"/>
    <property type="evidence" value="ECO:0007669"/>
    <property type="project" value="TreeGrafter"/>
</dbReference>
<comment type="cofactor">
    <cofactor evidence="7 10">
        <name>Mg(2+)</name>
        <dbReference type="ChEBI" id="CHEBI:18420"/>
    </cofactor>
    <text evidence="7 10">Binds 1 Mg(2+) ion per subunit.</text>
</comment>
<accession>A0A838XYC9</accession>
<evidence type="ECO:0000313" key="11">
    <source>
        <dbReference type="EMBL" id="MBA4613456.1"/>
    </source>
</evidence>
<feature type="binding site" evidence="7 9">
    <location>
        <position position="117"/>
    </location>
    <ligand>
        <name>3-methyl-2-oxobutanoate</name>
        <dbReference type="ChEBI" id="CHEBI:11851"/>
    </ligand>
</feature>
<name>A0A838XYC9_9HYPH</name>
<keyword evidence="5 7" id="KW-0808">Transferase</keyword>
<gene>
    <name evidence="7 11" type="primary">panB</name>
    <name evidence="11" type="ORF">H1W37_17480</name>
</gene>
<comment type="subunit">
    <text evidence="3 7">Homodecamer; pentamer of dimers.</text>
</comment>
<dbReference type="UniPathway" id="UPA00028">
    <property type="reaction ID" value="UER00003"/>
</dbReference>